<dbReference type="STRING" id="1036779.SAMN04515666_11925"/>
<dbReference type="OrthoDB" id="8265612at2"/>
<keyword evidence="2" id="KW-1185">Reference proteome</keyword>
<reference evidence="2" key="1">
    <citation type="submission" date="2016-10" db="EMBL/GenBank/DDBJ databases">
        <authorList>
            <person name="Varghese N."/>
            <person name="Submissions S."/>
        </authorList>
    </citation>
    <scope>NUCLEOTIDE SEQUENCE [LARGE SCALE GENOMIC DNA]</scope>
    <source>
        <strain evidence="2">LMG 26383,CCUG 61248,R- 45681</strain>
    </source>
</reference>
<organism evidence="1 2">
    <name type="scientific">Bosea lupini</name>
    <dbReference type="NCBI Taxonomy" id="1036779"/>
    <lineage>
        <taxon>Bacteria</taxon>
        <taxon>Pseudomonadati</taxon>
        <taxon>Pseudomonadota</taxon>
        <taxon>Alphaproteobacteria</taxon>
        <taxon>Hyphomicrobiales</taxon>
        <taxon>Boseaceae</taxon>
        <taxon>Bosea</taxon>
    </lineage>
</organism>
<dbReference type="AlphaFoldDB" id="A0A1H8ADZ8"/>
<dbReference type="RefSeq" id="WP_091843480.1">
    <property type="nucleotide sequence ID" value="NZ_FOAN01000019.1"/>
</dbReference>
<proteinExistence type="predicted"/>
<dbReference type="EMBL" id="FOAN01000019">
    <property type="protein sequence ID" value="SEM68995.1"/>
    <property type="molecule type" value="Genomic_DNA"/>
</dbReference>
<protein>
    <submittedName>
        <fullName evidence="1">Uncharacterized protein</fullName>
    </submittedName>
</protein>
<name>A0A1H8ADZ8_9HYPH</name>
<evidence type="ECO:0000313" key="2">
    <source>
        <dbReference type="Proteomes" id="UP000199664"/>
    </source>
</evidence>
<accession>A0A1H8ADZ8</accession>
<dbReference type="Proteomes" id="UP000199664">
    <property type="component" value="Unassembled WGS sequence"/>
</dbReference>
<evidence type="ECO:0000313" key="1">
    <source>
        <dbReference type="EMBL" id="SEM68995.1"/>
    </source>
</evidence>
<sequence length="110" mass="11871">MIPSAAIAMLDRQLAAHGSMVTLTRAGGALADLTCRAFVRDFKPDELVGSIQQGDRLAVLSPTPLTPAGWIAPKEGDRVRSNGQWFRVQAPDPIAINDVVVRVELHLRGM</sequence>
<gene>
    <name evidence="1" type="ORF">SAMN04515666_11925</name>
</gene>